<keyword evidence="2" id="KW-0285">Flavoprotein</keyword>
<keyword evidence="4" id="KW-0560">Oxidoreductase</keyword>
<name>A0A1G7SBE9_9FLAO</name>
<dbReference type="InterPro" id="IPR027477">
    <property type="entry name" value="Succ_DH/fumarate_Rdtase_cat_sf"/>
</dbReference>
<evidence type="ECO:0000256" key="1">
    <source>
        <dbReference type="ARBA" id="ARBA00001974"/>
    </source>
</evidence>
<organism evidence="7 8">
    <name type="scientific">Epilithonimonas hungarica</name>
    <dbReference type="NCBI Taxonomy" id="454006"/>
    <lineage>
        <taxon>Bacteria</taxon>
        <taxon>Pseudomonadati</taxon>
        <taxon>Bacteroidota</taxon>
        <taxon>Flavobacteriia</taxon>
        <taxon>Flavobacteriales</taxon>
        <taxon>Weeksellaceae</taxon>
        <taxon>Chryseobacterium group</taxon>
        <taxon>Epilithonimonas</taxon>
    </lineage>
</organism>
<dbReference type="Gene3D" id="3.50.50.60">
    <property type="entry name" value="FAD/NAD(P)-binding domain"/>
    <property type="match status" value="3"/>
</dbReference>
<dbReference type="InterPro" id="IPR050315">
    <property type="entry name" value="FAD-oxidoreductase_2"/>
</dbReference>
<dbReference type="InterPro" id="IPR036188">
    <property type="entry name" value="FAD/NAD-bd_sf"/>
</dbReference>
<dbReference type="InterPro" id="IPR003953">
    <property type="entry name" value="FAD-dep_OxRdtase_2_FAD-bd"/>
</dbReference>
<keyword evidence="3" id="KW-0274">FAD</keyword>
<feature type="compositionally biased region" description="Basic and acidic residues" evidence="5">
    <location>
        <begin position="444"/>
        <end position="461"/>
    </location>
</feature>
<dbReference type="GO" id="GO:0008202">
    <property type="term" value="P:steroid metabolic process"/>
    <property type="evidence" value="ECO:0007669"/>
    <property type="project" value="UniProtKB-ARBA"/>
</dbReference>
<proteinExistence type="predicted"/>
<dbReference type="PRINTS" id="PR00420">
    <property type="entry name" value="RNGMNOXGNASE"/>
</dbReference>
<sequence length="561" mass="60747">MMKENQEIKEVDVLIIGSGPAGLTCATVAAQKGLRVLLVEKAPVFGGTAAQSGGAIWIPNNPVQPQVGIEDNHTSAETYLKNVLKDKYDSELINAFLQSGPEMVSYMEKNTPVKFSTFRFPDYFPDEEGASWGRSLFSISFDGTVLGSFVKKVRLPIIGYSTAFGTMQVSAMEAGVFTSVFKNAKSFFTVTGRFFQYLWHLIRFGKGAHLANGNALIGRLVKSNVDAKVEMWHNAPGLSLIQNKDRVEGAMVEYKGVPVKVIAKRGVVVASGGFGANPHLREKYYLKPEGHLNANPEENVGDGILAALAVGAAMGEKKEDQAVWAPTSVLKFKDGTYRRYPHFGPDRAKPGQIIVDISGKRFANEAAPYVPFVHTMKEKDINTAFLIADSRARAKYGLGFALAKPYPDLGFSKSGYLISAPTIKELAHKLNISAEALEETVKTYNEHAKQGHDPEFHKGENSYDASQGDPQHKPNANVGPLEKAPFYAVKIHPGDVNSCVGIKINKNAQAVNEQGEAIEGLYAIGVDSNSIFQGVYPGGGSGIGPAMTFGYRAALHLADNK</sequence>
<dbReference type="EMBL" id="FNBH01000003">
    <property type="protein sequence ID" value="SDG20356.1"/>
    <property type="molecule type" value="Genomic_DNA"/>
</dbReference>
<evidence type="ECO:0000259" key="6">
    <source>
        <dbReference type="Pfam" id="PF00890"/>
    </source>
</evidence>
<dbReference type="PANTHER" id="PTHR43400:SF10">
    <property type="entry name" value="3-OXOSTEROID 1-DEHYDROGENASE"/>
    <property type="match status" value="1"/>
</dbReference>
<feature type="region of interest" description="Disordered" evidence="5">
    <location>
        <begin position="444"/>
        <end position="479"/>
    </location>
</feature>
<gene>
    <name evidence="7" type="ORF">SAMN05421825_2928</name>
</gene>
<evidence type="ECO:0000256" key="4">
    <source>
        <dbReference type="ARBA" id="ARBA00023002"/>
    </source>
</evidence>
<dbReference type="PANTHER" id="PTHR43400">
    <property type="entry name" value="FUMARATE REDUCTASE"/>
    <property type="match status" value="1"/>
</dbReference>
<dbReference type="OrthoDB" id="9813348at2"/>
<dbReference type="SUPFAM" id="SSF56425">
    <property type="entry name" value="Succinate dehydrogenase/fumarate reductase flavoprotein, catalytic domain"/>
    <property type="match status" value="1"/>
</dbReference>
<dbReference type="AlphaFoldDB" id="A0A1G7SBE9"/>
<evidence type="ECO:0000256" key="2">
    <source>
        <dbReference type="ARBA" id="ARBA00022630"/>
    </source>
</evidence>
<evidence type="ECO:0000256" key="3">
    <source>
        <dbReference type="ARBA" id="ARBA00022827"/>
    </source>
</evidence>
<dbReference type="Gene3D" id="3.90.700.10">
    <property type="entry name" value="Succinate dehydrogenase/fumarate reductase flavoprotein, catalytic domain"/>
    <property type="match status" value="1"/>
</dbReference>
<dbReference type="STRING" id="454006.SAMN05421825_2928"/>
<accession>A0A1G7SBE9</accession>
<evidence type="ECO:0000313" key="7">
    <source>
        <dbReference type="EMBL" id="SDG20356.1"/>
    </source>
</evidence>
<evidence type="ECO:0000313" key="8">
    <source>
        <dbReference type="Proteomes" id="UP000199203"/>
    </source>
</evidence>
<dbReference type="RefSeq" id="WP_089874140.1">
    <property type="nucleotide sequence ID" value="NZ_FNBH01000003.1"/>
</dbReference>
<dbReference type="Proteomes" id="UP000199203">
    <property type="component" value="Unassembled WGS sequence"/>
</dbReference>
<dbReference type="SUPFAM" id="SSF51905">
    <property type="entry name" value="FAD/NAD(P)-binding domain"/>
    <property type="match status" value="1"/>
</dbReference>
<evidence type="ECO:0000256" key="5">
    <source>
        <dbReference type="SAM" id="MobiDB-lite"/>
    </source>
</evidence>
<dbReference type="Pfam" id="PF00890">
    <property type="entry name" value="FAD_binding_2"/>
    <property type="match status" value="1"/>
</dbReference>
<feature type="domain" description="FAD-dependent oxidoreductase 2 FAD-binding" evidence="6">
    <location>
        <begin position="12"/>
        <end position="543"/>
    </location>
</feature>
<dbReference type="GO" id="GO:0016491">
    <property type="term" value="F:oxidoreductase activity"/>
    <property type="evidence" value="ECO:0007669"/>
    <property type="project" value="UniProtKB-KW"/>
</dbReference>
<reference evidence="8" key="1">
    <citation type="submission" date="2016-10" db="EMBL/GenBank/DDBJ databases">
        <authorList>
            <person name="Varghese N."/>
            <person name="Submissions S."/>
        </authorList>
    </citation>
    <scope>NUCLEOTIDE SEQUENCE [LARGE SCALE GENOMIC DNA]</scope>
    <source>
        <strain evidence="8">DSM 19684</strain>
    </source>
</reference>
<comment type="cofactor">
    <cofactor evidence="1">
        <name>FAD</name>
        <dbReference type="ChEBI" id="CHEBI:57692"/>
    </cofactor>
</comment>
<protein>
    <submittedName>
        <fullName evidence="7">Succinate dehydrogenase/fumarate reductase, flavoprotein subunit</fullName>
    </submittedName>
</protein>
<keyword evidence="8" id="KW-1185">Reference proteome</keyword>